<comment type="caution">
    <text evidence="2">The sequence shown here is derived from an EMBL/GenBank/DDBJ whole genome shotgun (WGS) entry which is preliminary data.</text>
</comment>
<proteinExistence type="predicted"/>
<feature type="domain" description="B3/B4 tRNA-binding" evidence="1">
    <location>
        <begin position="61"/>
        <end position="217"/>
    </location>
</feature>
<protein>
    <recommendedName>
        <fullName evidence="1">B3/B4 tRNA-binding domain-containing protein</fullName>
    </recommendedName>
</protein>
<dbReference type="SMART" id="SM00873">
    <property type="entry name" value="B3_4"/>
    <property type="match status" value="1"/>
</dbReference>
<dbReference type="GO" id="GO:0004826">
    <property type="term" value="F:phenylalanine-tRNA ligase activity"/>
    <property type="evidence" value="ECO:0007669"/>
    <property type="project" value="InterPro"/>
</dbReference>
<dbReference type="Proteomes" id="UP000037482">
    <property type="component" value="Unassembled WGS sequence"/>
</dbReference>
<dbReference type="InterPro" id="IPR005146">
    <property type="entry name" value="B3/B4_tRNA-bd"/>
</dbReference>
<gene>
    <name evidence="2" type="ORF">AB868_03896</name>
</gene>
<dbReference type="Gene3D" id="3.50.40.10">
    <property type="entry name" value="Phenylalanyl-trna Synthetase, Chain B, domain 3"/>
    <property type="match status" value="1"/>
</dbReference>
<name>A0A656VDH6_SERMA</name>
<evidence type="ECO:0000313" key="3">
    <source>
        <dbReference type="Proteomes" id="UP000037482"/>
    </source>
</evidence>
<dbReference type="PANTHER" id="PTHR39209:SF2">
    <property type="entry name" value="CYTOPLASMIC PROTEIN"/>
    <property type="match status" value="1"/>
</dbReference>
<dbReference type="SUPFAM" id="SSF56037">
    <property type="entry name" value="PheT/TilS domain"/>
    <property type="match status" value="1"/>
</dbReference>
<reference evidence="2 3" key="1">
    <citation type="submission" date="2015-06" db="EMBL/GenBank/DDBJ databases">
        <title>Draft Genome of Serratia marcescens Strain AH0650_Sm1.</title>
        <authorList>
            <person name="Wan Y."/>
            <person name="Gorrie C."/>
            <person name="Holt K."/>
        </authorList>
    </citation>
    <scope>NUCLEOTIDE SEQUENCE [LARGE SCALE GENOMIC DNA]</scope>
    <source>
        <strain evidence="2 3">AH0650_Sm1</strain>
    </source>
</reference>
<dbReference type="InterPro" id="IPR020825">
    <property type="entry name" value="Phe-tRNA_synthase-like_B3/B4"/>
</dbReference>
<dbReference type="RefSeq" id="WP_025303833.1">
    <property type="nucleotide sequence ID" value="NZ_CAMITE010000009.1"/>
</dbReference>
<dbReference type="PANTHER" id="PTHR39209">
    <property type="match status" value="1"/>
</dbReference>
<accession>A0A656VDH6</accession>
<evidence type="ECO:0000313" key="2">
    <source>
        <dbReference type="EMBL" id="KMU49961.1"/>
    </source>
</evidence>
<dbReference type="EMBL" id="LFJS01000014">
    <property type="protein sequence ID" value="KMU49961.1"/>
    <property type="molecule type" value="Genomic_DNA"/>
</dbReference>
<organism evidence="2 3">
    <name type="scientific">Serratia marcescens</name>
    <dbReference type="NCBI Taxonomy" id="615"/>
    <lineage>
        <taxon>Bacteria</taxon>
        <taxon>Pseudomonadati</taxon>
        <taxon>Pseudomonadota</taxon>
        <taxon>Gammaproteobacteria</taxon>
        <taxon>Enterobacterales</taxon>
        <taxon>Yersiniaceae</taxon>
        <taxon>Serratia</taxon>
    </lineage>
</organism>
<dbReference type="AlphaFoldDB" id="A0A656VDH6"/>
<dbReference type="Pfam" id="PF03483">
    <property type="entry name" value="B3_4"/>
    <property type="match status" value="1"/>
</dbReference>
<sequence>MILVDPSIDPAVAALAPGFRALSITAVAAPIAHPDVGALALAQACRALGEEDAPWAEAHLTAWREVFMQFGAKPKRTPCSADALRKRALRDGTMPSIDPVVDLYNAVSIRYAVPVGGENIAAYVGEPRLIVADGSELFDTVKEGAVIHESPEVGEVVWCDDRGVTCRRWNWRQGVRTRLSAEAERMWFILESLPAMPLAALHEAGDELIAGLRQMMPGVTVEQRLIGCAS</sequence>
<evidence type="ECO:0000259" key="1">
    <source>
        <dbReference type="SMART" id="SM00873"/>
    </source>
</evidence>
<dbReference type="GO" id="GO:0003723">
    <property type="term" value="F:RNA binding"/>
    <property type="evidence" value="ECO:0007669"/>
    <property type="project" value="InterPro"/>
</dbReference>